<keyword evidence="4" id="KW-0804">Transcription</keyword>
<evidence type="ECO:0000256" key="5">
    <source>
        <dbReference type="SAM" id="MobiDB-lite"/>
    </source>
</evidence>
<dbReference type="SUPFAM" id="SSF53850">
    <property type="entry name" value="Periplasmic binding protein-like II"/>
    <property type="match status" value="1"/>
</dbReference>
<proteinExistence type="inferred from homology"/>
<gene>
    <name evidence="7" type="ORF">ACFQE5_06445</name>
</gene>
<evidence type="ECO:0000256" key="1">
    <source>
        <dbReference type="ARBA" id="ARBA00009437"/>
    </source>
</evidence>
<name>A0ABW1J056_9PSEU</name>
<keyword evidence="3" id="KW-0238">DNA-binding</keyword>
<sequence length="221" mass="24017">MLGRVLRLVRLATGRLPLDLRSDLLTPTQLDGIVDGRIDIGFMVRPDCPPPAELVMHTLLVESLAVVLPDGHPLAGYDAVPLAEMANDDFVSFPADSGSAVRWLFENACRTEGFQPRIVHEARDTGTLLGLVAAGLGSAVFPLSVRDGAAAGVTVRPLAEHPPVEIVMVWRRTEQRRLVREVVDTINHDFGSPQRPGRDPEPARQGGHSRIPVVQLPTTVR</sequence>
<organism evidence="7 8">
    <name type="scientific">Pseudonocardia hispaniensis</name>
    <dbReference type="NCBI Taxonomy" id="904933"/>
    <lineage>
        <taxon>Bacteria</taxon>
        <taxon>Bacillati</taxon>
        <taxon>Actinomycetota</taxon>
        <taxon>Actinomycetes</taxon>
        <taxon>Pseudonocardiales</taxon>
        <taxon>Pseudonocardiaceae</taxon>
        <taxon>Pseudonocardia</taxon>
    </lineage>
</organism>
<dbReference type="Gene3D" id="3.40.190.10">
    <property type="entry name" value="Periplasmic binding protein-like II"/>
    <property type="match status" value="2"/>
</dbReference>
<feature type="region of interest" description="Disordered" evidence="5">
    <location>
        <begin position="187"/>
        <end position="221"/>
    </location>
</feature>
<dbReference type="PANTHER" id="PTHR30346">
    <property type="entry name" value="TRANSCRIPTIONAL DUAL REGULATOR HCAR-RELATED"/>
    <property type="match status" value="1"/>
</dbReference>
<comment type="similarity">
    <text evidence="1">Belongs to the LysR transcriptional regulatory family.</text>
</comment>
<dbReference type="RefSeq" id="WP_379583867.1">
    <property type="nucleotide sequence ID" value="NZ_JBHSQW010000014.1"/>
</dbReference>
<feature type="domain" description="LysR substrate-binding" evidence="6">
    <location>
        <begin position="26"/>
        <end position="187"/>
    </location>
</feature>
<accession>A0ABW1J056</accession>
<evidence type="ECO:0000256" key="4">
    <source>
        <dbReference type="ARBA" id="ARBA00023163"/>
    </source>
</evidence>
<keyword evidence="2" id="KW-0805">Transcription regulation</keyword>
<dbReference type="EMBL" id="JBHSQW010000014">
    <property type="protein sequence ID" value="MFC5993850.1"/>
    <property type="molecule type" value="Genomic_DNA"/>
</dbReference>
<evidence type="ECO:0000256" key="3">
    <source>
        <dbReference type="ARBA" id="ARBA00023125"/>
    </source>
</evidence>
<evidence type="ECO:0000313" key="8">
    <source>
        <dbReference type="Proteomes" id="UP001596302"/>
    </source>
</evidence>
<dbReference type="Proteomes" id="UP001596302">
    <property type="component" value="Unassembled WGS sequence"/>
</dbReference>
<evidence type="ECO:0000313" key="7">
    <source>
        <dbReference type="EMBL" id="MFC5993850.1"/>
    </source>
</evidence>
<reference evidence="8" key="1">
    <citation type="journal article" date="2019" name="Int. J. Syst. Evol. Microbiol.">
        <title>The Global Catalogue of Microorganisms (GCM) 10K type strain sequencing project: providing services to taxonomists for standard genome sequencing and annotation.</title>
        <authorList>
            <consortium name="The Broad Institute Genomics Platform"/>
            <consortium name="The Broad Institute Genome Sequencing Center for Infectious Disease"/>
            <person name="Wu L."/>
            <person name="Ma J."/>
        </authorList>
    </citation>
    <scope>NUCLEOTIDE SEQUENCE [LARGE SCALE GENOMIC DNA]</scope>
    <source>
        <strain evidence="8">CCM 8391</strain>
    </source>
</reference>
<dbReference type="Pfam" id="PF03466">
    <property type="entry name" value="LysR_substrate"/>
    <property type="match status" value="1"/>
</dbReference>
<dbReference type="InterPro" id="IPR005119">
    <property type="entry name" value="LysR_subst-bd"/>
</dbReference>
<dbReference type="CDD" id="cd08414">
    <property type="entry name" value="PBP2_LTTR_aromatics_like"/>
    <property type="match status" value="1"/>
</dbReference>
<keyword evidence="8" id="KW-1185">Reference proteome</keyword>
<evidence type="ECO:0000256" key="2">
    <source>
        <dbReference type="ARBA" id="ARBA00023015"/>
    </source>
</evidence>
<evidence type="ECO:0000259" key="6">
    <source>
        <dbReference type="Pfam" id="PF03466"/>
    </source>
</evidence>
<dbReference type="PANTHER" id="PTHR30346:SF28">
    <property type="entry name" value="HTH-TYPE TRANSCRIPTIONAL REGULATOR CYNR"/>
    <property type="match status" value="1"/>
</dbReference>
<protein>
    <submittedName>
        <fullName evidence="7">LysR family substrate-binding domain-containing protein</fullName>
    </submittedName>
</protein>
<comment type="caution">
    <text evidence="7">The sequence shown here is derived from an EMBL/GenBank/DDBJ whole genome shotgun (WGS) entry which is preliminary data.</text>
</comment>